<keyword evidence="3" id="KW-0732">Signal</keyword>
<keyword evidence="2" id="KW-0645">Protease</keyword>
<evidence type="ECO:0000256" key="2">
    <source>
        <dbReference type="ARBA" id="ARBA00022670"/>
    </source>
</evidence>
<protein>
    <submittedName>
        <fullName evidence="8">Hydrolase</fullName>
    </submittedName>
</protein>
<evidence type="ECO:0000259" key="7">
    <source>
        <dbReference type="PROSITE" id="PS51935"/>
    </source>
</evidence>
<feature type="coiled-coil region" evidence="6">
    <location>
        <begin position="28"/>
        <end position="107"/>
    </location>
</feature>
<dbReference type="Pfam" id="PF00877">
    <property type="entry name" value="NLPC_P60"/>
    <property type="match status" value="1"/>
</dbReference>
<dbReference type="InterPro" id="IPR057309">
    <property type="entry name" value="PcsB_CC"/>
</dbReference>
<evidence type="ECO:0000256" key="6">
    <source>
        <dbReference type="SAM" id="Coils"/>
    </source>
</evidence>
<evidence type="ECO:0000256" key="4">
    <source>
        <dbReference type="ARBA" id="ARBA00022801"/>
    </source>
</evidence>
<dbReference type="PANTHER" id="PTHR47053">
    <property type="entry name" value="MUREIN DD-ENDOPEPTIDASE MEPH-RELATED"/>
    <property type="match status" value="1"/>
</dbReference>
<keyword evidence="4 8" id="KW-0378">Hydrolase</keyword>
<evidence type="ECO:0000256" key="1">
    <source>
        <dbReference type="ARBA" id="ARBA00007074"/>
    </source>
</evidence>
<dbReference type="Gene3D" id="6.10.250.3150">
    <property type="match status" value="1"/>
</dbReference>
<dbReference type="Pfam" id="PF24568">
    <property type="entry name" value="CC_PcsB"/>
    <property type="match status" value="1"/>
</dbReference>
<evidence type="ECO:0000256" key="3">
    <source>
        <dbReference type="ARBA" id="ARBA00022729"/>
    </source>
</evidence>
<keyword evidence="5" id="KW-0788">Thiol protease</keyword>
<comment type="similarity">
    <text evidence="1">Belongs to the peptidase C40 family.</text>
</comment>
<dbReference type="GO" id="GO:0008234">
    <property type="term" value="F:cysteine-type peptidase activity"/>
    <property type="evidence" value="ECO:0007669"/>
    <property type="project" value="UniProtKB-KW"/>
</dbReference>
<dbReference type="InterPro" id="IPR000064">
    <property type="entry name" value="NLP_P60_dom"/>
</dbReference>
<evidence type="ECO:0000313" key="9">
    <source>
        <dbReference type="Proteomes" id="UP000287872"/>
    </source>
</evidence>
<evidence type="ECO:0000313" key="8">
    <source>
        <dbReference type="EMBL" id="GCD08392.1"/>
    </source>
</evidence>
<reference evidence="8 9" key="1">
    <citation type="submission" date="2018-11" db="EMBL/GenBank/DDBJ databases">
        <title>Genome sequencing and assembly of Clostridium tagluense strain A121.</title>
        <authorList>
            <person name="Murakami T."/>
            <person name="Segawa T."/>
            <person name="Shcherbakova V.A."/>
            <person name="Mori H."/>
            <person name="Yoshimura Y."/>
        </authorList>
    </citation>
    <scope>NUCLEOTIDE SEQUENCE [LARGE SCALE GENOMIC DNA]</scope>
    <source>
        <strain evidence="8 9">A121</strain>
    </source>
</reference>
<dbReference type="Gene3D" id="3.90.1720.10">
    <property type="entry name" value="endopeptidase domain like (from Nostoc punctiforme)"/>
    <property type="match status" value="1"/>
</dbReference>
<dbReference type="InterPro" id="IPR051202">
    <property type="entry name" value="Peptidase_C40"/>
</dbReference>
<name>A0A401UFY1_9CLOT</name>
<organism evidence="8 9">
    <name type="scientific">Clostridium tagluense</name>
    <dbReference type="NCBI Taxonomy" id="360422"/>
    <lineage>
        <taxon>Bacteria</taxon>
        <taxon>Bacillati</taxon>
        <taxon>Bacillota</taxon>
        <taxon>Clostridia</taxon>
        <taxon>Eubacteriales</taxon>
        <taxon>Clostridiaceae</taxon>
        <taxon>Clostridium</taxon>
    </lineage>
</organism>
<dbReference type="OrthoDB" id="9808890at2"/>
<dbReference type="PROSITE" id="PS51935">
    <property type="entry name" value="NLPC_P60"/>
    <property type="match status" value="1"/>
</dbReference>
<dbReference type="AlphaFoldDB" id="A0A401UFY1"/>
<dbReference type="InterPro" id="IPR038765">
    <property type="entry name" value="Papain-like_cys_pep_sf"/>
</dbReference>
<keyword evidence="6" id="KW-0175">Coiled coil</keyword>
<dbReference type="RefSeq" id="WP_124996825.1">
    <property type="nucleotide sequence ID" value="NZ_BHYK01000001.1"/>
</dbReference>
<keyword evidence="9" id="KW-1185">Reference proteome</keyword>
<dbReference type="EMBL" id="BHYK01000001">
    <property type="protein sequence ID" value="GCD08392.1"/>
    <property type="molecule type" value="Genomic_DNA"/>
</dbReference>
<dbReference type="Proteomes" id="UP000287872">
    <property type="component" value="Unassembled WGS sequence"/>
</dbReference>
<accession>A0A401UFY1</accession>
<proteinExistence type="inferred from homology"/>
<dbReference type="GO" id="GO:0006508">
    <property type="term" value="P:proteolysis"/>
    <property type="evidence" value="ECO:0007669"/>
    <property type="project" value="UniProtKB-KW"/>
</dbReference>
<evidence type="ECO:0000256" key="5">
    <source>
        <dbReference type="ARBA" id="ARBA00022807"/>
    </source>
</evidence>
<feature type="domain" description="NlpC/P60" evidence="7">
    <location>
        <begin position="249"/>
        <end position="366"/>
    </location>
</feature>
<sequence length="366" mass="40898">MRRRMISLIVTLGLVTTISMPIFADPLSDKLKNQKTQLEEQKSAYKQAQSKVDAIEASIEKMDANIEKIYAEVNKAKAKIGETEQQIEKTTKDIQVAEESIKEEEDLFNKRMRSMYINGVDSYVEILLDSEGIEDLISRVDNIKKIVEYDNKIIGELTGKKSKIEDKKLTLETEKTKLVLLKTDNENKIANIKVKREEQEVLITEADKQKKLYASKIGDAEATVNATMEQIQATIAKVPKYTPSRGASSLSTDSVVAYASNFLGTAYVWGAAGPENFDCSGFMQYVYGHFGVSLTRTTFTQITEGSYVARENLQAGDLIFFGTSSDPHHVGMYVGNNSYIHAPRTGDVIKISALTRGDYLTARRVK</sequence>
<dbReference type="SUPFAM" id="SSF54001">
    <property type="entry name" value="Cysteine proteinases"/>
    <property type="match status" value="1"/>
</dbReference>
<comment type="caution">
    <text evidence="8">The sequence shown here is derived from an EMBL/GenBank/DDBJ whole genome shotgun (WGS) entry which is preliminary data.</text>
</comment>
<dbReference type="PANTHER" id="PTHR47053:SF1">
    <property type="entry name" value="MUREIN DD-ENDOPEPTIDASE MEPH-RELATED"/>
    <property type="match status" value="1"/>
</dbReference>
<gene>
    <name evidence="8" type="ORF">Ctaglu_00150</name>
</gene>